<feature type="region of interest" description="Disordered" evidence="1">
    <location>
        <begin position="62"/>
        <end position="102"/>
    </location>
</feature>
<keyword evidence="4" id="KW-1185">Reference proteome</keyword>
<evidence type="ECO:0000256" key="1">
    <source>
        <dbReference type="SAM" id="MobiDB-lite"/>
    </source>
</evidence>
<keyword evidence="2" id="KW-0812">Transmembrane</keyword>
<organism evidence="3 4">
    <name type="scientific">Caballeronia temeraria</name>
    <dbReference type="NCBI Taxonomy" id="1777137"/>
    <lineage>
        <taxon>Bacteria</taxon>
        <taxon>Pseudomonadati</taxon>
        <taxon>Pseudomonadota</taxon>
        <taxon>Betaproteobacteria</taxon>
        <taxon>Burkholderiales</taxon>
        <taxon>Burkholderiaceae</taxon>
        <taxon>Caballeronia</taxon>
    </lineage>
</organism>
<dbReference type="Proteomes" id="UP000054624">
    <property type="component" value="Unassembled WGS sequence"/>
</dbReference>
<proteinExistence type="predicted"/>
<keyword evidence="2" id="KW-0472">Membrane</keyword>
<protein>
    <submittedName>
        <fullName evidence="3">Uncharacterized protein</fullName>
    </submittedName>
</protein>
<accession>A0A158E0S1</accession>
<dbReference type="EMBL" id="FCOI02000068">
    <property type="protein sequence ID" value="SAK99537.1"/>
    <property type="molecule type" value="Genomic_DNA"/>
</dbReference>
<feature type="transmembrane region" description="Helical" evidence="2">
    <location>
        <begin position="157"/>
        <end position="176"/>
    </location>
</feature>
<sequence>MLNRAKAASRAVRPIVRARRRSVEFRWYGAALFGNSLEAVELQPPDTQFAIHRRRCLAPTARVRAYGRSPESAQAPRPKSRKSASSHPPAAELGPPSSGSVRRHRGLVAKRLRLAASIRRSPAIRYLVEQTRLMPRTRLPLDQVQVVHFLREAGLSILLPTIGAFVMICELVVVIVRKDFWSIVTTRARSFC</sequence>
<evidence type="ECO:0000313" key="3">
    <source>
        <dbReference type="EMBL" id="SAK99537.1"/>
    </source>
</evidence>
<keyword evidence="2" id="KW-1133">Transmembrane helix</keyword>
<gene>
    <name evidence="3" type="ORF">AWB76_07738</name>
</gene>
<name>A0A158E0S1_9BURK</name>
<evidence type="ECO:0000313" key="4">
    <source>
        <dbReference type="Proteomes" id="UP000054624"/>
    </source>
</evidence>
<reference evidence="4" key="1">
    <citation type="submission" date="2016-01" db="EMBL/GenBank/DDBJ databases">
        <authorList>
            <person name="Peeters Charlotte."/>
        </authorList>
    </citation>
    <scope>NUCLEOTIDE SEQUENCE [LARGE SCALE GENOMIC DNA]</scope>
</reference>
<dbReference type="AlphaFoldDB" id="A0A158E0S1"/>
<evidence type="ECO:0000256" key="2">
    <source>
        <dbReference type="SAM" id="Phobius"/>
    </source>
</evidence>